<comment type="caution">
    <text evidence="2">The sequence shown here is derived from an EMBL/GenBank/DDBJ whole genome shotgun (WGS) entry which is preliminary data.</text>
</comment>
<dbReference type="Pfam" id="PF06782">
    <property type="entry name" value="UPF0236"/>
    <property type="match status" value="1"/>
</dbReference>
<gene>
    <name evidence="2" type="ORF">B7R76_05815</name>
</gene>
<evidence type="ECO:0000313" key="2">
    <source>
        <dbReference type="EMBL" id="PNH18360.1"/>
    </source>
</evidence>
<name>A0A2J8B0T5_9FIRM</name>
<reference evidence="3" key="1">
    <citation type="submission" date="2017-04" db="EMBL/GenBank/DDBJ databases">
        <authorList>
            <person name="Bumgarner R.E."/>
            <person name="Fredricks D.N."/>
            <person name="Srinivasan S."/>
        </authorList>
    </citation>
    <scope>NUCLEOTIDE SEQUENCE [LARGE SCALE GENOMIC DNA]</scope>
    <source>
        <strain evidence="3">KA00405</strain>
    </source>
</reference>
<protein>
    <submittedName>
        <fullName evidence="2">Uncharacterized protein</fullName>
    </submittedName>
</protein>
<dbReference type="Proteomes" id="UP000236394">
    <property type="component" value="Unassembled WGS sequence"/>
</dbReference>
<evidence type="ECO:0000256" key="1">
    <source>
        <dbReference type="ARBA" id="ARBA00006539"/>
    </source>
</evidence>
<sequence length="62" mass="7549">MDEMLFENKAIRLGYQVVRKNDIRTLETKLGTLIYQRRYYRSEAKGYHYLVDDILSIRFSKE</sequence>
<proteinExistence type="inferred from homology"/>
<dbReference type="AlphaFoldDB" id="A0A2J8B0T5"/>
<dbReference type="RefSeq" id="WP_102892597.1">
    <property type="nucleotide sequence ID" value="NZ_NBZD01000003.1"/>
</dbReference>
<evidence type="ECO:0000313" key="3">
    <source>
        <dbReference type="Proteomes" id="UP000236394"/>
    </source>
</evidence>
<organism evidence="2 3">
    <name type="scientific">Mageeibacillus indolicus</name>
    <dbReference type="NCBI Taxonomy" id="884684"/>
    <lineage>
        <taxon>Bacteria</taxon>
        <taxon>Bacillati</taxon>
        <taxon>Bacillota</taxon>
        <taxon>Clostridia</taxon>
        <taxon>Eubacteriales</taxon>
        <taxon>Oscillospiraceae</taxon>
        <taxon>Mageeibacillus</taxon>
    </lineage>
</organism>
<accession>A0A2J8B0T5</accession>
<comment type="similarity">
    <text evidence="1">Belongs to the UPF0236 family.</text>
</comment>
<dbReference type="EMBL" id="NBZD01000003">
    <property type="protein sequence ID" value="PNH18360.1"/>
    <property type="molecule type" value="Genomic_DNA"/>
</dbReference>
<dbReference type="InterPro" id="IPR009620">
    <property type="entry name" value="UPF0236"/>
</dbReference>